<dbReference type="GO" id="GO:0003824">
    <property type="term" value="F:catalytic activity"/>
    <property type="evidence" value="ECO:0007669"/>
    <property type="project" value="InterPro"/>
</dbReference>
<dbReference type="GO" id="GO:0009116">
    <property type="term" value="P:nucleoside metabolic process"/>
    <property type="evidence" value="ECO:0007669"/>
    <property type="project" value="InterPro"/>
</dbReference>
<dbReference type="Gene3D" id="3.40.50.1580">
    <property type="entry name" value="Nucleoside phosphorylase domain"/>
    <property type="match status" value="1"/>
</dbReference>
<dbReference type="InterPro" id="IPR035994">
    <property type="entry name" value="Nucleoside_phosphorylase_sf"/>
</dbReference>
<accession>A0A645IX88</accession>
<evidence type="ECO:0008006" key="2">
    <source>
        <dbReference type="Google" id="ProtNLM"/>
    </source>
</evidence>
<organism evidence="1">
    <name type="scientific">bioreactor metagenome</name>
    <dbReference type="NCBI Taxonomy" id="1076179"/>
    <lineage>
        <taxon>unclassified sequences</taxon>
        <taxon>metagenomes</taxon>
        <taxon>ecological metagenomes</taxon>
    </lineage>
</organism>
<reference evidence="1" key="1">
    <citation type="submission" date="2019-08" db="EMBL/GenBank/DDBJ databases">
        <authorList>
            <person name="Kucharzyk K."/>
            <person name="Murdoch R.W."/>
            <person name="Higgins S."/>
            <person name="Loffler F."/>
        </authorList>
    </citation>
    <scope>NUCLEOTIDE SEQUENCE</scope>
</reference>
<dbReference type="AlphaFoldDB" id="A0A645IX88"/>
<name>A0A645IX88_9ZZZZ</name>
<comment type="caution">
    <text evidence="1">The sequence shown here is derived from an EMBL/GenBank/DDBJ whole genome shotgun (WGS) entry which is preliminary data.</text>
</comment>
<proteinExistence type="predicted"/>
<dbReference type="EMBL" id="VSSQ01119656">
    <property type="protein sequence ID" value="MPN52994.1"/>
    <property type="molecule type" value="Genomic_DNA"/>
</dbReference>
<protein>
    <recommendedName>
        <fullName evidence="2">Nucleoside phosphorylase domain-containing protein</fullName>
    </recommendedName>
</protein>
<dbReference type="SUPFAM" id="SSF53167">
    <property type="entry name" value="Purine and uridine phosphorylases"/>
    <property type="match status" value="1"/>
</dbReference>
<sequence>MNIINIEMEAETILTLGSLYGVYTGSICAVHADRVNDIWLEDFAEAQLKMCTIALEASVELMNKYL</sequence>
<gene>
    <name evidence="1" type="ORF">SDC9_200657</name>
</gene>
<evidence type="ECO:0000313" key="1">
    <source>
        <dbReference type="EMBL" id="MPN52994.1"/>
    </source>
</evidence>